<dbReference type="Gramene" id="C.cajan_30658.t">
    <property type="protein sequence ID" value="C.cajan_30658.t.cds1"/>
    <property type="gene ID" value="C.cajan_30658"/>
</dbReference>
<sequence length="195" mass="22615">MPSVLKKVHVSLAELNLWLNSKKTWLENTCWSLPDYPGIKVNIDGSWLEGQNRVGFGGVIRDSLGRWLGGFASSEIGGDPLRAELLAIKEGLSFCWNFGYKQVVCETYCIDAISAIERAIWERNLVHKHRDIINNIKDLVKKDWRVVFIGIPREINQVVYVLTSWRTRLRTQHVTWKNPPNFMFEVYEKDRCSLH</sequence>
<gene>
    <name evidence="2" type="ORF">KK1_030308</name>
</gene>
<accession>A0A151RZW3</accession>
<dbReference type="GO" id="GO:0003676">
    <property type="term" value="F:nucleic acid binding"/>
    <property type="evidence" value="ECO:0007669"/>
    <property type="project" value="InterPro"/>
</dbReference>
<dbReference type="CDD" id="cd06222">
    <property type="entry name" value="RNase_H_like"/>
    <property type="match status" value="1"/>
</dbReference>
<feature type="domain" description="RNase H type-1" evidence="1">
    <location>
        <begin position="42"/>
        <end position="163"/>
    </location>
</feature>
<dbReference type="InterPro" id="IPR002156">
    <property type="entry name" value="RNaseH_domain"/>
</dbReference>
<protein>
    <submittedName>
        <fullName evidence="2">Ribonuclease H protein At1g65750 family</fullName>
    </submittedName>
</protein>
<dbReference type="PANTHER" id="PTHR47723">
    <property type="entry name" value="OS05G0353850 PROTEIN"/>
    <property type="match status" value="1"/>
</dbReference>
<dbReference type="InterPro" id="IPR036397">
    <property type="entry name" value="RNaseH_sf"/>
</dbReference>
<dbReference type="Pfam" id="PF13456">
    <property type="entry name" value="RVT_3"/>
    <property type="match status" value="1"/>
</dbReference>
<dbReference type="SUPFAM" id="SSF53098">
    <property type="entry name" value="Ribonuclease H-like"/>
    <property type="match status" value="1"/>
</dbReference>
<evidence type="ECO:0000313" key="2">
    <source>
        <dbReference type="EMBL" id="KYP48017.1"/>
    </source>
</evidence>
<dbReference type="PANTHER" id="PTHR47723:SF20">
    <property type="entry name" value="RNASE H TYPE-1 DOMAIN-CONTAINING PROTEIN"/>
    <property type="match status" value="1"/>
</dbReference>
<dbReference type="Proteomes" id="UP000075243">
    <property type="component" value="Unassembled WGS sequence"/>
</dbReference>
<evidence type="ECO:0000259" key="1">
    <source>
        <dbReference type="Pfam" id="PF13456"/>
    </source>
</evidence>
<dbReference type="Gene3D" id="3.30.420.10">
    <property type="entry name" value="Ribonuclease H-like superfamily/Ribonuclease H"/>
    <property type="match status" value="1"/>
</dbReference>
<reference evidence="2" key="1">
    <citation type="journal article" date="2012" name="Nat. Biotechnol.">
        <title>Draft genome sequence of pigeonpea (Cajanus cajan), an orphan legume crop of resource-poor farmers.</title>
        <authorList>
            <person name="Varshney R.K."/>
            <person name="Chen W."/>
            <person name="Li Y."/>
            <person name="Bharti A.K."/>
            <person name="Saxena R.K."/>
            <person name="Schlueter J.A."/>
            <person name="Donoghue M.T."/>
            <person name="Azam S."/>
            <person name="Fan G."/>
            <person name="Whaley A.M."/>
            <person name="Farmer A.D."/>
            <person name="Sheridan J."/>
            <person name="Iwata A."/>
            <person name="Tuteja R."/>
            <person name="Penmetsa R.V."/>
            <person name="Wu W."/>
            <person name="Upadhyaya H.D."/>
            <person name="Yang S.P."/>
            <person name="Shah T."/>
            <person name="Saxena K.B."/>
            <person name="Michael T."/>
            <person name="McCombie W.R."/>
            <person name="Yang B."/>
            <person name="Zhang G."/>
            <person name="Yang H."/>
            <person name="Wang J."/>
            <person name="Spillane C."/>
            <person name="Cook D.R."/>
            <person name="May G.D."/>
            <person name="Xu X."/>
            <person name="Jackson S.A."/>
        </authorList>
    </citation>
    <scope>NUCLEOTIDE SEQUENCE [LARGE SCALE GENOMIC DNA]</scope>
</reference>
<dbReference type="InterPro" id="IPR044730">
    <property type="entry name" value="RNase_H-like_dom_plant"/>
</dbReference>
<dbReference type="InterPro" id="IPR053151">
    <property type="entry name" value="RNase_H-like"/>
</dbReference>
<dbReference type="AlphaFoldDB" id="A0A151RZW3"/>
<dbReference type="GO" id="GO:0004523">
    <property type="term" value="F:RNA-DNA hybrid ribonuclease activity"/>
    <property type="evidence" value="ECO:0007669"/>
    <property type="project" value="InterPro"/>
</dbReference>
<proteinExistence type="predicted"/>
<dbReference type="InterPro" id="IPR012337">
    <property type="entry name" value="RNaseH-like_sf"/>
</dbReference>
<dbReference type="EMBL" id="KQ483510">
    <property type="protein sequence ID" value="KYP48017.1"/>
    <property type="molecule type" value="Genomic_DNA"/>
</dbReference>
<evidence type="ECO:0000313" key="3">
    <source>
        <dbReference type="Proteomes" id="UP000075243"/>
    </source>
</evidence>
<keyword evidence="3" id="KW-1185">Reference proteome</keyword>
<name>A0A151RZW3_CAJCA</name>
<organism evidence="2 3">
    <name type="scientific">Cajanus cajan</name>
    <name type="common">Pigeon pea</name>
    <name type="synonym">Cajanus indicus</name>
    <dbReference type="NCBI Taxonomy" id="3821"/>
    <lineage>
        <taxon>Eukaryota</taxon>
        <taxon>Viridiplantae</taxon>
        <taxon>Streptophyta</taxon>
        <taxon>Embryophyta</taxon>
        <taxon>Tracheophyta</taxon>
        <taxon>Spermatophyta</taxon>
        <taxon>Magnoliopsida</taxon>
        <taxon>eudicotyledons</taxon>
        <taxon>Gunneridae</taxon>
        <taxon>Pentapetalae</taxon>
        <taxon>rosids</taxon>
        <taxon>fabids</taxon>
        <taxon>Fabales</taxon>
        <taxon>Fabaceae</taxon>
        <taxon>Papilionoideae</taxon>
        <taxon>50 kb inversion clade</taxon>
        <taxon>NPAAA clade</taxon>
        <taxon>indigoferoid/millettioid clade</taxon>
        <taxon>Phaseoleae</taxon>
        <taxon>Cajanus</taxon>
    </lineage>
</organism>